<keyword evidence="1" id="KW-1133">Transmembrane helix</keyword>
<protein>
    <submittedName>
        <fullName evidence="2">Uncharacterized protein</fullName>
    </submittedName>
</protein>
<evidence type="ECO:0000313" key="2">
    <source>
        <dbReference type="EMBL" id="QHT96805.1"/>
    </source>
</evidence>
<evidence type="ECO:0000256" key="1">
    <source>
        <dbReference type="SAM" id="Phobius"/>
    </source>
</evidence>
<name>A0A6C0IWJ5_9ZZZZ</name>
<keyword evidence="1" id="KW-0812">Transmembrane</keyword>
<dbReference type="EMBL" id="MN740267">
    <property type="protein sequence ID" value="QHT96805.1"/>
    <property type="molecule type" value="Genomic_DNA"/>
</dbReference>
<proteinExistence type="predicted"/>
<reference evidence="2" key="1">
    <citation type="journal article" date="2020" name="Nature">
        <title>Giant virus diversity and host interactions through global metagenomics.</title>
        <authorList>
            <person name="Schulz F."/>
            <person name="Roux S."/>
            <person name="Paez-Espino D."/>
            <person name="Jungbluth S."/>
            <person name="Walsh D.A."/>
            <person name="Denef V.J."/>
            <person name="McMahon K.D."/>
            <person name="Konstantinidis K.T."/>
            <person name="Eloe-Fadrosh E.A."/>
            <person name="Kyrpides N.C."/>
            <person name="Woyke T."/>
        </authorList>
    </citation>
    <scope>NUCLEOTIDE SEQUENCE</scope>
    <source>
        <strain evidence="2">GVMAG-M-3300024336-7</strain>
    </source>
</reference>
<feature type="transmembrane region" description="Helical" evidence="1">
    <location>
        <begin position="12"/>
        <end position="32"/>
    </location>
</feature>
<keyword evidence="1" id="KW-0472">Membrane</keyword>
<accession>A0A6C0IWJ5</accession>
<dbReference type="AlphaFoldDB" id="A0A6C0IWJ5"/>
<sequence>MLDILEQLEFNTFLLICILICCIYIIHSGVYIKENTSEQYGTKPTPAPKVQPPALKVQPPALNLAEITQIDYVLQYLHKYKRIHKHKHTSRHKYGKKFNITSIDRISIPFPARVDRDYQQNRSAMYSVAISPLTESGFKSYPTGSGGFRCGVMSMTHYRSTGAMARSRRKFPVGGVSLHVSVKSSKPDQSGAVIGIYLPITINTKNTTEILVDGIPIPWDCKKPGMHGHKQFNITPYDTTEKCGQLNPPDATKKCGPFRPPGTTKKCGRFSPPGTCA</sequence>
<organism evidence="2">
    <name type="scientific">viral metagenome</name>
    <dbReference type="NCBI Taxonomy" id="1070528"/>
    <lineage>
        <taxon>unclassified sequences</taxon>
        <taxon>metagenomes</taxon>
        <taxon>organismal metagenomes</taxon>
    </lineage>
</organism>